<dbReference type="InterPro" id="IPR002104">
    <property type="entry name" value="Integrase_catalytic"/>
</dbReference>
<feature type="region of interest" description="Disordered" evidence="3">
    <location>
        <begin position="149"/>
        <end position="182"/>
    </location>
</feature>
<comment type="caution">
    <text evidence="5">The sequence shown here is derived from an EMBL/GenBank/DDBJ whole genome shotgun (WGS) entry which is preliminary data.</text>
</comment>
<dbReference type="AlphaFoldDB" id="T1CLC8"/>
<evidence type="ECO:0000256" key="3">
    <source>
        <dbReference type="SAM" id="MobiDB-lite"/>
    </source>
</evidence>
<dbReference type="GO" id="GO:0003677">
    <property type="term" value="F:DNA binding"/>
    <property type="evidence" value="ECO:0007669"/>
    <property type="project" value="UniProtKB-KW"/>
</dbReference>
<name>T1CLC8_9ZZZZ</name>
<dbReference type="EMBL" id="AUZY01003390">
    <property type="protein sequence ID" value="EQD69435.1"/>
    <property type="molecule type" value="Genomic_DNA"/>
</dbReference>
<keyword evidence="1" id="KW-0238">DNA-binding</keyword>
<dbReference type="InterPro" id="IPR013762">
    <property type="entry name" value="Integrase-like_cat_sf"/>
</dbReference>
<accession>T1CLC8</accession>
<keyword evidence="2" id="KW-0233">DNA recombination</keyword>
<dbReference type="GO" id="GO:0006310">
    <property type="term" value="P:DNA recombination"/>
    <property type="evidence" value="ECO:0007669"/>
    <property type="project" value="UniProtKB-KW"/>
</dbReference>
<dbReference type="CDD" id="cd00397">
    <property type="entry name" value="DNA_BRE_C"/>
    <property type="match status" value="1"/>
</dbReference>
<protein>
    <submittedName>
        <fullName evidence="5">Integrase family protein</fullName>
    </submittedName>
</protein>
<proteinExistence type="predicted"/>
<dbReference type="InterPro" id="IPR050090">
    <property type="entry name" value="Tyrosine_recombinase_XerCD"/>
</dbReference>
<feature type="domain" description="Tyr recombinase" evidence="4">
    <location>
        <begin position="192"/>
        <end position="403"/>
    </location>
</feature>
<dbReference type="GO" id="GO:0015074">
    <property type="term" value="P:DNA integration"/>
    <property type="evidence" value="ECO:0007669"/>
    <property type="project" value="InterPro"/>
</dbReference>
<dbReference type="PANTHER" id="PTHR30349:SF41">
    <property type="entry name" value="INTEGRASE_RECOMBINASE PROTEIN MJ0367-RELATED"/>
    <property type="match status" value="1"/>
</dbReference>
<dbReference type="PROSITE" id="PS51898">
    <property type="entry name" value="TYR_RECOMBINASE"/>
    <property type="match status" value="1"/>
</dbReference>
<dbReference type="Gene3D" id="1.10.443.10">
    <property type="entry name" value="Intergrase catalytic core"/>
    <property type="match status" value="1"/>
</dbReference>
<gene>
    <name evidence="5" type="ORF">B1B_05362</name>
</gene>
<dbReference type="PANTHER" id="PTHR30349">
    <property type="entry name" value="PHAGE INTEGRASE-RELATED"/>
    <property type="match status" value="1"/>
</dbReference>
<sequence length="416" mass="46273">MTRRPPPAPDLPTSDAAQAALPDAIARAAELWLARYGTHTRRRYALEWQRITLWVLATSRTRVCRETEASGFNWADPEYAQVVAYADFLSNPPKTWCGARWPRNDPRWRPFAAPLNRETIGQAMAALASFWGFALREGSAFRNPFALWRDRQPGSGQPGTGQTDTDHPGIGRPGTVGPIAHKPSRDALVANRARRALSEVELDALDQAIASLPARDEQDLFVRARARLIFDLGLLLGLRISEIASSRMSNLGRVRLGETTAWFWYGVGKGAKQAAIPAPDALLADLEHYRSILGCSPRPEPGEHTPLLRRTRTGDAGLSVRHVRQIFYDIAALAAAASTDREIRDALTVASPHWLRHTYVTRLIERNQGVVDLDTVHNARHGRIDTTLLYAHSDELRRYVAVKDLSWGSAAQSPRR</sequence>
<evidence type="ECO:0000259" key="4">
    <source>
        <dbReference type="PROSITE" id="PS51898"/>
    </source>
</evidence>
<organism evidence="5">
    <name type="scientific">mine drainage metagenome</name>
    <dbReference type="NCBI Taxonomy" id="410659"/>
    <lineage>
        <taxon>unclassified sequences</taxon>
        <taxon>metagenomes</taxon>
        <taxon>ecological metagenomes</taxon>
    </lineage>
</organism>
<evidence type="ECO:0000256" key="2">
    <source>
        <dbReference type="ARBA" id="ARBA00023172"/>
    </source>
</evidence>
<reference evidence="5" key="2">
    <citation type="journal article" date="2014" name="ISME J.">
        <title>Microbial stratification in low pH oxic and suboxic macroscopic growths along an acid mine drainage.</title>
        <authorList>
            <person name="Mendez-Garcia C."/>
            <person name="Mesa V."/>
            <person name="Sprenger R.R."/>
            <person name="Richter M."/>
            <person name="Diez M.S."/>
            <person name="Solano J."/>
            <person name="Bargiela R."/>
            <person name="Golyshina O.V."/>
            <person name="Manteca A."/>
            <person name="Ramos J.L."/>
            <person name="Gallego J.R."/>
            <person name="Llorente I."/>
            <person name="Martins Dos Santos V.A."/>
            <person name="Jensen O.N."/>
            <person name="Pelaez A.I."/>
            <person name="Sanchez J."/>
            <person name="Ferrer M."/>
        </authorList>
    </citation>
    <scope>NUCLEOTIDE SEQUENCE</scope>
</reference>
<dbReference type="Pfam" id="PF00589">
    <property type="entry name" value="Phage_integrase"/>
    <property type="match status" value="1"/>
</dbReference>
<dbReference type="InterPro" id="IPR011010">
    <property type="entry name" value="DNA_brk_join_enz"/>
</dbReference>
<reference evidence="5" key="1">
    <citation type="submission" date="2013-08" db="EMBL/GenBank/DDBJ databases">
        <authorList>
            <person name="Mendez C."/>
            <person name="Richter M."/>
            <person name="Ferrer M."/>
            <person name="Sanchez J."/>
        </authorList>
    </citation>
    <scope>NUCLEOTIDE SEQUENCE</scope>
</reference>
<evidence type="ECO:0000256" key="1">
    <source>
        <dbReference type="ARBA" id="ARBA00023125"/>
    </source>
</evidence>
<dbReference type="SUPFAM" id="SSF56349">
    <property type="entry name" value="DNA breaking-rejoining enzymes"/>
    <property type="match status" value="1"/>
</dbReference>
<evidence type="ECO:0000313" key="5">
    <source>
        <dbReference type="EMBL" id="EQD69435.1"/>
    </source>
</evidence>